<dbReference type="AlphaFoldDB" id="A0A934RRJ5"/>
<sequence>MLQLHRRIAFLCPAVWTAWSLADVPMVDLDGDQMSDIWEIAFDAQAIAPEADEDGDGMSNLQECEHGTDPFDAESVFIAYRFGIVPEGVAFEFSGVDGQSYRLEESSNLVDWRQGSTSLISEGGDDRLVSSAGSEGIRFLRFRVGGDHDGDGLSDFEEKLLGYDPLSQHTNSSFVGGDMARLMNDFFGGGTIDIAGKQVQGTEPTLAEASRFLSQASLKSPLTEIERVAAMGYDAWIDEQFGEPIGYIMPGMDGWHQYFEDTPDPDDSPFNVHRRYAWWEQMFEASDLLRQRIALALSEIYVVSDASLDGGAATDGMSAFYDMLLDHSFGNWRDLLRDVSLSPTMGVYLSHLQNRKANPAENVYPDENYAREIMQLFSIGLFELNPDGTRKQDASGVDIPTYDNEDITNFARVFTGFSYGGPNNDVDTNWHFQWGEWNWRHPMKVWAHEHDTEEKTLLNGTVLPSFEDDPGRTPMDDFEDAIDNLYEHPNVGPFVAYRLIQRLVKSNPSPAYVKRVGQIFDDNGQGVKGDMKALVRAILLDVEARSLVAYSDDHAGRLREPYLRWMRLITSLGAEHVEGGDPQISDWNHHREMGQRAMSSNSVFNFFLPDYVPQGEMAEAGLVGPEFQVLNSSTAMATQNIFGGAMMWGFEWRDDDEDDQWEPSMTFQFTDEVALLQNEGVDAVIDRLDLILCHGTMTDRTREILNAAYQDRAGWFDDRLTVGMLVRIVMLSADFAVTR</sequence>
<keyword evidence="2" id="KW-0964">Secreted</keyword>
<keyword evidence="3" id="KW-0732">Signal</keyword>
<dbReference type="InterPro" id="IPR014917">
    <property type="entry name" value="DUF1800"/>
</dbReference>
<dbReference type="EMBL" id="JAENIL010000007">
    <property type="protein sequence ID" value="MBK1876250.1"/>
    <property type="molecule type" value="Genomic_DNA"/>
</dbReference>
<gene>
    <name evidence="5" type="ORF">JIN87_05180</name>
</gene>
<evidence type="ECO:0000256" key="4">
    <source>
        <dbReference type="ARBA" id="ARBA00022837"/>
    </source>
</evidence>
<keyword evidence="4" id="KW-0106">Calcium</keyword>
<accession>A0A934RRJ5</accession>
<evidence type="ECO:0000256" key="1">
    <source>
        <dbReference type="ARBA" id="ARBA00004613"/>
    </source>
</evidence>
<evidence type="ECO:0000313" key="6">
    <source>
        <dbReference type="Proteomes" id="UP000617628"/>
    </source>
</evidence>
<proteinExistence type="predicted"/>
<dbReference type="Pfam" id="PF18884">
    <property type="entry name" value="TSP3_bac"/>
    <property type="match status" value="2"/>
</dbReference>
<dbReference type="RefSeq" id="WP_200354465.1">
    <property type="nucleotide sequence ID" value="NZ_JAENIL010000007.1"/>
</dbReference>
<dbReference type="PANTHER" id="PTHR43737">
    <property type="entry name" value="BLL7424 PROTEIN"/>
    <property type="match status" value="1"/>
</dbReference>
<dbReference type="Pfam" id="PF08811">
    <property type="entry name" value="DUF1800"/>
    <property type="match status" value="1"/>
</dbReference>
<comment type="caution">
    <text evidence="5">The sequence shown here is derived from an EMBL/GenBank/DDBJ whole genome shotgun (WGS) entry which is preliminary data.</text>
</comment>
<name>A0A934RRJ5_9BACT</name>
<keyword evidence="6" id="KW-1185">Reference proteome</keyword>
<dbReference type="Proteomes" id="UP000617628">
    <property type="component" value="Unassembled WGS sequence"/>
</dbReference>
<evidence type="ECO:0000313" key="5">
    <source>
        <dbReference type="EMBL" id="MBK1876250.1"/>
    </source>
</evidence>
<organism evidence="5 6">
    <name type="scientific">Pelagicoccus mobilis</name>
    <dbReference type="NCBI Taxonomy" id="415221"/>
    <lineage>
        <taxon>Bacteria</taxon>
        <taxon>Pseudomonadati</taxon>
        <taxon>Verrucomicrobiota</taxon>
        <taxon>Opitutia</taxon>
        <taxon>Puniceicoccales</taxon>
        <taxon>Pelagicoccaceae</taxon>
        <taxon>Pelagicoccus</taxon>
    </lineage>
</organism>
<comment type="subcellular location">
    <subcellularLocation>
        <location evidence="1">Secreted</location>
    </subcellularLocation>
</comment>
<evidence type="ECO:0000256" key="2">
    <source>
        <dbReference type="ARBA" id="ARBA00022525"/>
    </source>
</evidence>
<evidence type="ECO:0000256" key="3">
    <source>
        <dbReference type="ARBA" id="ARBA00022729"/>
    </source>
</evidence>
<protein>
    <submittedName>
        <fullName evidence="5">DUF1800 family protein</fullName>
    </submittedName>
</protein>
<dbReference type="PANTHER" id="PTHR43737:SF1">
    <property type="entry name" value="DUF1501 DOMAIN-CONTAINING PROTEIN"/>
    <property type="match status" value="1"/>
</dbReference>
<dbReference type="InterPro" id="IPR059100">
    <property type="entry name" value="TSP3_bac"/>
</dbReference>
<reference evidence="5" key="1">
    <citation type="submission" date="2021-01" db="EMBL/GenBank/DDBJ databases">
        <title>Modified the classification status of verrucomicrobia.</title>
        <authorList>
            <person name="Feng X."/>
        </authorList>
    </citation>
    <scope>NUCLEOTIDE SEQUENCE</scope>
    <source>
        <strain evidence="5">KCTC 13126</strain>
    </source>
</reference>